<evidence type="ECO:0000313" key="1">
    <source>
        <dbReference type="EMBL" id="SVC42088.1"/>
    </source>
</evidence>
<proteinExistence type="predicted"/>
<dbReference type="EMBL" id="UINC01090285">
    <property type="protein sequence ID" value="SVC42088.1"/>
    <property type="molecule type" value="Genomic_DNA"/>
</dbReference>
<organism evidence="1">
    <name type="scientific">marine metagenome</name>
    <dbReference type="NCBI Taxonomy" id="408172"/>
    <lineage>
        <taxon>unclassified sequences</taxon>
        <taxon>metagenomes</taxon>
        <taxon>ecological metagenomes</taxon>
    </lineage>
</organism>
<reference evidence="1" key="1">
    <citation type="submission" date="2018-05" db="EMBL/GenBank/DDBJ databases">
        <authorList>
            <person name="Lanie J.A."/>
            <person name="Ng W.-L."/>
            <person name="Kazmierczak K.M."/>
            <person name="Andrzejewski T.M."/>
            <person name="Davidsen T.M."/>
            <person name="Wayne K.J."/>
            <person name="Tettelin H."/>
            <person name="Glass J.I."/>
            <person name="Rusch D."/>
            <person name="Podicherti R."/>
            <person name="Tsui H.-C.T."/>
            <person name="Winkler M.E."/>
        </authorList>
    </citation>
    <scope>NUCLEOTIDE SEQUENCE</scope>
</reference>
<accession>A0A382M062</accession>
<dbReference type="AlphaFoldDB" id="A0A382M062"/>
<protein>
    <submittedName>
        <fullName evidence="1">Uncharacterized protein</fullName>
    </submittedName>
</protein>
<sequence>MNKNMRSEVFQVTIRLIDALFKKVIDDGANALIVTFPDWNDLVRMANHQFSNHRTLKDYRNGQK</sequence>
<gene>
    <name evidence="1" type="ORF">METZ01_LOCUS294942</name>
</gene>
<name>A0A382M062_9ZZZZ</name>